<sequence>KNKEPKLTTNELTLKQLASIEKIKILRNCIKSENRTFDVETITAKILEKSVLEAFETQRKIKGNFSDHKLNSQNEYITILFAIVSKATSMTETQINGMRSVLLVALKLLAEKGGKGLSISYETVTRRASLIPIVEKEEITNNFDKCVGYGISTDSSTYGDHYLSLYARFVYKDCTFEEKRLSICRYYDSKTRLTGQRGSIKLCVVFTIPIFQNCVHFVVMEI</sequence>
<dbReference type="VEuPathDB" id="AmoebaDB:EIN_088530"/>
<dbReference type="KEGG" id="eiv:EIN_088530"/>
<accession>A0A0A1TVF8</accession>
<gene>
    <name evidence="1" type="ORF">EIN_088530</name>
</gene>
<evidence type="ECO:0000313" key="2">
    <source>
        <dbReference type="Proteomes" id="UP000014680"/>
    </source>
</evidence>
<dbReference type="EMBL" id="KB207130">
    <property type="protein sequence ID" value="ELP84370.1"/>
    <property type="molecule type" value="Genomic_DNA"/>
</dbReference>
<proteinExistence type="predicted"/>
<dbReference type="RefSeq" id="XP_004183716.1">
    <property type="nucleotide sequence ID" value="XM_004183668.1"/>
</dbReference>
<name>A0A0A1TVF8_ENTIV</name>
<organism evidence="1 2">
    <name type="scientific">Entamoeba invadens IP1</name>
    <dbReference type="NCBI Taxonomy" id="370355"/>
    <lineage>
        <taxon>Eukaryota</taxon>
        <taxon>Amoebozoa</taxon>
        <taxon>Evosea</taxon>
        <taxon>Archamoebae</taxon>
        <taxon>Mastigamoebida</taxon>
        <taxon>Entamoebidae</taxon>
        <taxon>Entamoeba</taxon>
    </lineage>
</organism>
<dbReference type="AlphaFoldDB" id="A0A0A1TVF8"/>
<protein>
    <submittedName>
        <fullName evidence="1">Uncharacterized protein</fullName>
    </submittedName>
</protein>
<evidence type="ECO:0000313" key="1">
    <source>
        <dbReference type="EMBL" id="ELP84370.1"/>
    </source>
</evidence>
<dbReference type="Proteomes" id="UP000014680">
    <property type="component" value="Unassembled WGS sequence"/>
</dbReference>
<reference evidence="1 2" key="1">
    <citation type="submission" date="2012-10" db="EMBL/GenBank/DDBJ databases">
        <authorList>
            <person name="Zafar N."/>
            <person name="Inman J."/>
            <person name="Hall N."/>
            <person name="Lorenzi H."/>
            <person name="Caler E."/>
        </authorList>
    </citation>
    <scope>NUCLEOTIDE SEQUENCE [LARGE SCALE GENOMIC DNA]</scope>
    <source>
        <strain evidence="1 2">IP1</strain>
    </source>
</reference>
<feature type="non-terminal residue" evidence="1">
    <location>
        <position position="1"/>
    </location>
</feature>
<keyword evidence="2" id="KW-1185">Reference proteome</keyword>
<dbReference type="GeneID" id="14883370"/>